<proteinExistence type="predicted"/>
<dbReference type="Gramene" id="EFJ25742">
    <property type="protein sequence ID" value="EFJ25742"/>
    <property type="gene ID" value="SELMODRAFT_413671"/>
</dbReference>
<protein>
    <submittedName>
        <fullName evidence="1">Uncharacterized protein</fullName>
    </submittedName>
</protein>
<dbReference type="AlphaFoldDB" id="D8RPU7"/>
<dbReference type="EMBL" id="GL377586">
    <property type="protein sequence ID" value="EFJ25742.1"/>
    <property type="molecule type" value="Genomic_DNA"/>
</dbReference>
<dbReference type="KEGG" id="smo:SELMODRAFT_413671"/>
<sequence>METVFALVDSLWDISVPMVVLVNGLTTCEYEALRVSPLSARQRDQSCVKRDDNVRWCMVISPNVTVADTQSKILSTVNVEGSTLVFRIKNLANGAPALGLLHLPAAPKTVLKLLSQPPTYLDDFLRPLSCIKRLITPRGHGLSNPRGDAALAPELARVRVFGNVF</sequence>
<evidence type="ECO:0000313" key="2">
    <source>
        <dbReference type="Proteomes" id="UP000001514"/>
    </source>
</evidence>
<reference evidence="1 2" key="1">
    <citation type="journal article" date="2011" name="Science">
        <title>The Selaginella genome identifies genetic changes associated with the evolution of vascular plants.</title>
        <authorList>
            <person name="Banks J.A."/>
            <person name="Nishiyama T."/>
            <person name="Hasebe M."/>
            <person name="Bowman J.L."/>
            <person name="Gribskov M."/>
            <person name="dePamphilis C."/>
            <person name="Albert V.A."/>
            <person name="Aono N."/>
            <person name="Aoyama T."/>
            <person name="Ambrose B.A."/>
            <person name="Ashton N.W."/>
            <person name="Axtell M.J."/>
            <person name="Barker E."/>
            <person name="Barker M.S."/>
            <person name="Bennetzen J.L."/>
            <person name="Bonawitz N.D."/>
            <person name="Chapple C."/>
            <person name="Cheng C."/>
            <person name="Correa L.G."/>
            <person name="Dacre M."/>
            <person name="DeBarry J."/>
            <person name="Dreyer I."/>
            <person name="Elias M."/>
            <person name="Engstrom E.M."/>
            <person name="Estelle M."/>
            <person name="Feng L."/>
            <person name="Finet C."/>
            <person name="Floyd S.K."/>
            <person name="Frommer W.B."/>
            <person name="Fujita T."/>
            <person name="Gramzow L."/>
            <person name="Gutensohn M."/>
            <person name="Harholt J."/>
            <person name="Hattori M."/>
            <person name="Heyl A."/>
            <person name="Hirai T."/>
            <person name="Hiwatashi Y."/>
            <person name="Ishikawa M."/>
            <person name="Iwata M."/>
            <person name="Karol K.G."/>
            <person name="Koehler B."/>
            <person name="Kolukisaoglu U."/>
            <person name="Kubo M."/>
            <person name="Kurata T."/>
            <person name="Lalonde S."/>
            <person name="Li K."/>
            <person name="Li Y."/>
            <person name="Litt A."/>
            <person name="Lyons E."/>
            <person name="Manning G."/>
            <person name="Maruyama T."/>
            <person name="Michael T.P."/>
            <person name="Mikami K."/>
            <person name="Miyazaki S."/>
            <person name="Morinaga S."/>
            <person name="Murata T."/>
            <person name="Mueller-Roeber B."/>
            <person name="Nelson D.R."/>
            <person name="Obara M."/>
            <person name="Oguri Y."/>
            <person name="Olmstead R.G."/>
            <person name="Onodera N."/>
            <person name="Petersen B.L."/>
            <person name="Pils B."/>
            <person name="Prigge M."/>
            <person name="Rensing S.A."/>
            <person name="Riano-Pachon D.M."/>
            <person name="Roberts A.W."/>
            <person name="Sato Y."/>
            <person name="Scheller H.V."/>
            <person name="Schulz B."/>
            <person name="Schulz C."/>
            <person name="Shakirov E.V."/>
            <person name="Shibagaki N."/>
            <person name="Shinohara N."/>
            <person name="Shippen D.E."/>
            <person name="Soerensen I."/>
            <person name="Sotooka R."/>
            <person name="Sugimoto N."/>
            <person name="Sugita M."/>
            <person name="Sumikawa N."/>
            <person name="Tanurdzic M."/>
            <person name="Theissen G."/>
            <person name="Ulvskov P."/>
            <person name="Wakazuki S."/>
            <person name="Weng J.K."/>
            <person name="Willats W.W."/>
            <person name="Wipf D."/>
            <person name="Wolf P.G."/>
            <person name="Yang L."/>
            <person name="Zimmer A.D."/>
            <person name="Zhu Q."/>
            <person name="Mitros T."/>
            <person name="Hellsten U."/>
            <person name="Loque D."/>
            <person name="Otillar R."/>
            <person name="Salamov A."/>
            <person name="Schmutz J."/>
            <person name="Shapiro H."/>
            <person name="Lindquist E."/>
            <person name="Lucas S."/>
            <person name="Rokhsar D."/>
            <person name="Grigoriev I.V."/>
        </authorList>
    </citation>
    <scope>NUCLEOTIDE SEQUENCE [LARGE SCALE GENOMIC DNA]</scope>
</reference>
<dbReference type="InParanoid" id="D8RPU7"/>
<gene>
    <name evidence="1" type="ORF">SELMODRAFT_413671</name>
</gene>
<organism evidence="2">
    <name type="scientific">Selaginella moellendorffii</name>
    <name type="common">Spikemoss</name>
    <dbReference type="NCBI Taxonomy" id="88036"/>
    <lineage>
        <taxon>Eukaryota</taxon>
        <taxon>Viridiplantae</taxon>
        <taxon>Streptophyta</taxon>
        <taxon>Embryophyta</taxon>
        <taxon>Tracheophyta</taxon>
        <taxon>Lycopodiopsida</taxon>
        <taxon>Selaginellales</taxon>
        <taxon>Selaginellaceae</taxon>
        <taxon>Selaginella</taxon>
    </lineage>
</organism>
<keyword evidence="2" id="KW-1185">Reference proteome</keyword>
<dbReference type="HOGENOM" id="CLU_1613627_0_0_1"/>
<evidence type="ECO:0000313" key="1">
    <source>
        <dbReference type="EMBL" id="EFJ25742.1"/>
    </source>
</evidence>
<name>D8RPU7_SELML</name>
<accession>D8RPU7</accession>
<dbReference type="Proteomes" id="UP000001514">
    <property type="component" value="Unassembled WGS sequence"/>
</dbReference>